<dbReference type="EMBL" id="LXQA010160757">
    <property type="protein sequence ID" value="MCI27673.1"/>
    <property type="molecule type" value="Genomic_DNA"/>
</dbReference>
<keyword evidence="2" id="KW-1185">Reference proteome</keyword>
<reference evidence="1 2" key="1">
    <citation type="journal article" date="2018" name="Front. Plant Sci.">
        <title>Red Clover (Trifolium pratense) and Zigzag Clover (T. medium) - A Picture of Genomic Similarities and Differences.</title>
        <authorList>
            <person name="Dluhosova J."/>
            <person name="Istvanek J."/>
            <person name="Nedelnik J."/>
            <person name="Repkova J."/>
        </authorList>
    </citation>
    <scope>NUCLEOTIDE SEQUENCE [LARGE SCALE GENOMIC DNA]</scope>
    <source>
        <strain evidence="2">cv. 10/8</strain>
        <tissue evidence="1">Leaf</tissue>
    </source>
</reference>
<accession>A0A392QTG9</accession>
<evidence type="ECO:0000313" key="1">
    <source>
        <dbReference type="EMBL" id="MCI27673.1"/>
    </source>
</evidence>
<dbReference type="Proteomes" id="UP000265520">
    <property type="component" value="Unassembled WGS sequence"/>
</dbReference>
<feature type="non-terminal residue" evidence="1">
    <location>
        <position position="173"/>
    </location>
</feature>
<keyword evidence="1" id="KW-0269">Exonuclease</keyword>
<keyword evidence="1" id="KW-0255">Endonuclease</keyword>
<comment type="caution">
    <text evidence="1">The sequence shown here is derived from an EMBL/GenBank/DDBJ whole genome shotgun (WGS) entry which is preliminary data.</text>
</comment>
<dbReference type="GO" id="GO:0004519">
    <property type="term" value="F:endonuclease activity"/>
    <property type="evidence" value="ECO:0007669"/>
    <property type="project" value="UniProtKB-KW"/>
</dbReference>
<evidence type="ECO:0000313" key="2">
    <source>
        <dbReference type="Proteomes" id="UP000265520"/>
    </source>
</evidence>
<dbReference type="GO" id="GO:0004527">
    <property type="term" value="F:exonuclease activity"/>
    <property type="evidence" value="ECO:0007669"/>
    <property type="project" value="UniProtKB-KW"/>
</dbReference>
<name>A0A392QTG9_9FABA</name>
<proteinExistence type="predicted"/>
<dbReference type="AlphaFoldDB" id="A0A392QTG9"/>
<feature type="non-terminal residue" evidence="1">
    <location>
        <position position="1"/>
    </location>
</feature>
<protein>
    <submittedName>
        <fullName evidence="1">Endonuclease/exonuclease/phosphatase family protein</fullName>
    </submittedName>
</protein>
<organism evidence="1 2">
    <name type="scientific">Trifolium medium</name>
    <dbReference type="NCBI Taxonomy" id="97028"/>
    <lineage>
        <taxon>Eukaryota</taxon>
        <taxon>Viridiplantae</taxon>
        <taxon>Streptophyta</taxon>
        <taxon>Embryophyta</taxon>
        <taxon>Tracheophyta</taxon>
        <taxon>Spermatophyta</taxon>
        <taxon>Magnoliopsida</taxon>
        <taxon>eudicotyledons</taxon>
        <taxon>Gunneridae</taxon>
        <taxon>Pentapetalae</taxon>
        <taxon>rosids</taxon>
        <taxon>fabids</taxon>
        <taxon>Fabales</taxon>
        <taxon>Fabaceae</taxon>
        <taxon>Papilionoideae</taxon>
        <taxon>50 kb inversion clade</taxon>
        <taxon>NPAAA clade</taxon>
        <taxon>Hologalegina</taxon>
        <taxon>IRL clade</taxon>
        <taxon>Trifolieae</taxon>
        <taxon>Trifolium</taxon>
    </lineage>
</organism>
<keyword evidence="1" id="KW-0540">Nuclease</keyword>
<sequence length="173" mass="19165">LAVLDEKGGEGDLSEAELVEFHGVSSDIHSLSRLHASICWQQSRSRWLNEGDANTKYFHTILASRRRGNAISSLQVGDTNVEGVTPIRSAVVSHFALHFKKANVDRPTVDNLEFKRLQSSEVSGLIKPFSLAEVKAAVWDCDSYKSPGPDGINFGFIKDFWAEVQGDVMRFIS</sequence>
<keyword evidence="1" id="KW-0378">Hydrolase</keyword>